<evidence type="ECO:0000313" key="3">
    <source>
        <dbReference type="Proteomes" id="UP000001519"/>
    </source>
</evidence>
<dbReference type="AlphaFoldDB" id="A0A2I2Z7R0"/>
<reference evidence="2" key="4">
    <citation type="submission" date="2025-09" db="UniProtKB">
        <authorList>
            <consortium name="Ensembl"/>
        </authorList>
    </citation>
    <scope>IDENTIFICATION</scope>
</reference>
<dbReference type="InParanoid" id="A0A2I2Z7R0"/>
<reference evidence="3" key="1">
    <citation type="submission" date="2011-05" db="EMBL/GenBank/DDBJ databases">
        <title>Insights into the evolution of the great apes provided by the gorilla genome.</title>
        <authorList>
            <person name="Scally A."/>
        </authorList>
    </citation>
    <scope>NUCLEOTIDE SEQUENCE [LARGE SCALE GENOMIC DNA]</scope>
</reference>
<reference evidence="2 3" key="2">
    <citation type="journal article" date="2012" name="Nature">
        <title>Insights into hominid evolution from the gorilla genome sequence.</title>
        <authorList>
            <person name="Scally A."/>
            <person name="Dutheil J.Y."/>
            <person name="Hillier L.W."/>
            <person name="Jordan G.E."/>
            <person name="Goodhead I."/>
            <person name="Herrero J."/>
            <person name="Hobolth A."/>
            <person name="Lappalainen T."/>
            <person name="Mailund T."/>
            <person name="Marques-Bonet T."/>
            <person name="McCarthy S."/>
            <person name="Montgomery S.H."/>
            <person name="Schwalie P.C."/>
            <person name="Tang Y.A."/>
            <person name="Ward M.C."/>
            <person name="Xue Y."/>
            <person name="Yngvadottir B."/>
            <person name="Alkan C."/>
            <person name="Andersen L.N."/>
            <person name="Ayub Q."/>
            <person name="Ball E.V."/>
            <person name="Beal K."/>
            <person name="Bradley B.J."/>
            <person name="Chen Y."/>
            <person name="Clee C.M."/>
            <person name="Fitzgerald S."/>
            <person name="Graves T.A."/>
            <person name="Gu Y."/>
            <person name="Heath P."/>
            <person name="Heger A."/>
            <person name="Karakoc E."/>
            <person name="Kolb-Kokocinski A."/>
            <person name="Laird G.K."/>
            <person name="Lunter G."/>
            <person name="Meader S."/>
            <person name="Mort M."/>
            <person name="Mullikin J.C."/>
            <person name="Munch K."/>
            <person name="O'Connor T.D."/>
            <person name="Phillips A.D."/>
            <person name="Prado-Martinez J."/>
            <person name="Rogers A.S."/>
            <person name="Sajjadian S."/>
            <person name="Schmidt D."/>
            <person name="Shaw K."/>
            <person name="Simpson J.T."/>
            <person name="Stenson P.D."/>
            <person name="Turner D.J."/>
            <person name="Vigilant L."/>
            <person name="Vilella A.J."/>
            <person name="Whitener W."/>
            <person name="Zhu B."/>
            <person name="Cooper D.N."/>
            <person name="de Jong P."/>
            <person name="Dermitzakis E.T."/>
            <person name="Eichler E.E."/>
            <person name="Flicek P."/>
            <person name="Goldman N."/>
            <person name="Mundy N.I."/>
            <person name="Ning Z."/>
            <person name="Odom D.T."/>
            <person name="Ponting C.P."/>
            <person name="Quail M.A."/>
            <person name="Ryder O.A."/>
            <person name="Searle S.M."/>
            <person name="Warren W.C."/>
            <person name="Wilson R.K."/>
            <person name="Schierup M.H."/>
            <person name="Rogers J."/>
            <person name="Tyler-Smith C."/>
            <person name="Durbin R."/>
        </authorList>
    </citation>
    <scope>NUCLEOTIDE SEQUENCE [LARGE SCALE GENOMIC DNA]</scope>
</reference>
<organism evidence="2 3">
    <name type="scientific">Gorilla gorilla gorilla</name>
    <name type="common">Western lowland gorilla</name>
    <dbReference type="NCBI Taxonomy" id="9595"/>
    <lineage>
        <taxon>Eukaryota</taxon>
        <taxon>Metazoa</taxon>
        <taxon>Chordata</taxon>
        <taxon>Craniata</taxon>
        <taxon>Vertebrata</taxon>
        <taxon>Euteleostomi</taxon>
        <taxon>Mammalia</taxon>
        <taxon>Eutheria</taxon>
        <taxon>Euarchontoglires</taxon>
        <taxon>Primates</taxon>
        <taxon>Haplorrhini</taxon>
        <taxon>Catarrhini</taxon>
        <taxon>Hominidae</taxon>
        <taxon>Gorilla</taxon>
    </lineage>
</organism>
<feature type="transmembrane region" description="Helical" evidence="1">
    <location>
        <begin position="176"/>
        <end position="197"/>
    </location>
</feature>
<proteinExistence type="predicted"/>
<dbReference type="Ensembl" id="ENSGGOT00000055502.1">
    <property type="protein sequence ID" value="ENSGGOP00000043278.1"/>
    <property type="gene ID" value="ENSGGOG00000041175.1"/>
</dbReference>
<evidence type="ECO:0000256" key="1">
    <source>
        <dbReference type="SAM" id="Phobius"/>
    </source>
</evidence>
<protein>
    <submittedName>
        <fullName evidence="2">Uncharacterized protein</fullName>
    </submittedName>
</protein>
<accession>A0A2I2Z7R0</accession>
<evidence type="ECO:0000313" key="2">
    <source>
        <dbReference type="Ensembl" id="ENSGGOP00000043278.1"/>
    </source>
</evidence>
<feature type="transmembrane region" description="Helical" evidence="1">
    <location>
        <begin position="114"/>
        <end position="139"/>
    </location>
</feature>
<keyword evidence="1" id="KW-0812">Transmembrane</keyword>
<dbReference type="Bgee" id="ENSGGOG00000041175">
    <property type="expression patterns" value="Expressed in heart and 5 other cell types or tissues"/>
</dbReference>
<keyword evidence="3" id="KW-1185">Reference proteome</keyword>
<keyword evidence="1" id="KW-1133">Transmembrane helix</keyword>
<reference evidence="2" key="3">
    <citation type="submission" date="2025-08" db="UniProtKB">
        <authorList>
            <consortium name="Ensembl"/>
        </authorList>
    </citation>
    <scope>IDENTIFICATION</scope>
</reference>
<sequence>MRQPENTGQHHTLQFTLPSSCANWNHPLAVLVVGVANPLSSSRAPSEKGLMSHSSFLLRPLAGEQAVCGWADTWEESPSQVHSTHVQCTQRNDMEIDAGRPQWMLQNVDWGKGFFILFFILLIMFLGDGRWCVFFSSWFSFAQAHKRDFCLLYHEQRNCPHTVNHKQCCCCFFKQYIWWSLCLFLFPVGSSGFSFVFKKNSKKD</sequence>
<dbReference type="Proteomes" id="UP000001519">
    <property type="component" value="Chromosome 5"/>
</dbReference>
<gene>
    <name evidence="2" type="primary">LOC109026992</name>
</gene>
<keyword evidence="1" id="KW-0472">Membrane</keyword>
<dbReference type="EMBL" id="CABD030040458">
    <property type="status" value="NOT_ANNOTATED_CDS"/>
    <property type="molecule type" value="Genomic_DNA"/>
</dbReference>
<name>A0A2I2Z7R0_GORGO</name>